<dbReference type="InterPro" id="IPR045853">
    <property type="entry name" value="Pep_chain_release_fac_I_sf"/>
</dbReference>
<dbReference type="GO" id="GO:0005737">
    <property type="term" value="C:cytoplasm"/>
    <property type="evidence" value="ECO:0007669"/>
    <property type="project" value="UniProtKB-SubCell"/>
</dbReference>
<dbReference type="FunFam" id="3.30.160.20:FF:000004">
    <property type="entry name" value="Peptide chain release factor 1"/>
    <property type="match status" value="1"/>
</dbReference>
<protein>
    <recommendedName>
        <fullName evidence="4 5">Peptide chain release factor 2</fullName>
        <shortName evidence="4">RF-2</shortName>
    </recommendedName>
</protein>
<reference evidence="9" key="1">
    <citation type="submission" date="2017-09" db="EMBL/GenBank/DDBJ databases">
        <title>Depth-based differentiation of microbial function through sediment-hosted aquifers and enrichment of novel symbionts in the deep terrestrial subsurface.</title>
        <authorList>
            <person name="Probst A.J."/>
            <person name="Ladd B."/>
            <person name="Jarett J.K."/>
            <person name="Geller-Mcgrath D.E."/>
            <person name="Sieber C.M.K."/>
            <person name="Emerson J.B."/>
            <person name="Anantharaman K."/>
            <person name="Thomas B.C."/>
            <person name="Malmstrom R."/>
            <person name="Stieglmeier M."/>
            <person name="Klingl A."/>
            <person name="Woyke T."/>
            <person name="Ryan C.M."/>
            <person name="Banfield J.F."/>
        </authorList>
    </citation>
    <scope>NUCLEOTIDE SEQUENCE [LARGE SCALE GENOMIC DNA]</scope>
</reference>
<dbReference type="InterPro" id="IPR005139">
    <property type="entry name" value="PCRF"/>
</dbReference>
<evidence type="ECO:0000259" key="7">
    <source>
        <dbReference type="SMART" id="SM00937"/>
    </source>
</evidence>
<organism evidence="8 9">
    <name type="scientific">Candidatus Magasanikbacteria bacterium CG10_big_fil_rev_8_21_14_0_10_40_10</name>
    <dbReference type="NCBI Taxonomy" id="1974648"/>
    <lineage>
        <taxon>Bacteria</taxon>
        <taxon>Candidatus Magasanikiibacteriota</taxon>
    </lineage>
</organism>
<evidence type="ECO:0000256" key="5">
    <source>
        <dbReference type="NCBIfam" id="TIGR00020"/>
    </source>
</evidence>
<evidence type="ECO:0000256" key="6">
    <source>
        <dbReference type="SAM" id="Coils"/>
    </source>
</evidence>
<evidence type="ECO:0000256" key="2">
    <source>
        <dbReference type="ARBA" id="ARBA00022481"/>
    </source>
</evidence>
<dbReference type="SMART" id="SM00937">
    <property type="entry name" value="PCRF"/>
    <property type="match status" value="1"/>
</dbReference>
<feature type="coiled-coil region" evidence="6">
    <location>
        <begin position="271"/>
        <end position="303"/>
    </location>
</feature>
<evidence type="ECO:0000256" key="4">
    <source>
        <dbReference type="HAMAP-Rule" id="MF_00094"/>
    </source>
</evidence>
<keyword evidence="3 4" id="KW-0648">Protein biosynthesis</keyword>
<comment type="PTM">
    <text evidence="4">Methylated by PrmC. Methylation increases the termination efficiency of RF2.</text>
</comment>
<dbReference type="GO" id="GO:0016149">
    <property type="term" value="F:translation release factor activity, codon specific"/>
    <property type="evidence" value="ECO:0007669"/>
    <property type="project" value="UniProtKB-UniRule"/>
</dbReference>
<feature type="modified residue" description="N5-methylglutamine" evidence="4">
    <location>
        <position position="242"/>
    </location>
</feature>
<comment type="subcellular location">
    <subcellularLocation>
        <location evidence="4">Cytoplasm</location>
    </subcellularLocation>
</comment>
<keyword evidence="2 4" id="KW-0488">Methylation</keyword>
<dbReference type="Proteomes" id="UP000231183">
    <property type="component" value="Unassembled WGS sequence"/>
</dbReference>
<dbReference type="InterPro" id="IPR004374">
    <property type="entry name" value="PrfB"/>
</dbReference>
<dbReference type="InterPro" id="IPR000352">
    <property type="entry name" value="Pep_chain_release_fac_I"/>
</dbReference>
<keyword evidence="4" id="KW-0963">Cytoplasm</keyword>
<dbReference type="PANTHER" id="PTHR43116">
    <property type="entry name" value="PEPTIDE CHAIN RELEASE FACTOR 2"/>
    <property type="match status" value="1"/>
</dbReference>
<accession>A0A2M6W2R2</accession>
<dbReference type="PANTHER" id="PTHR43116:SF3">
    <property type="entry name" value="CLASS I PEPTIDE CHAIN RELEASE FACTOR"/>
    <property type="match status" value="1"/>
</dbReference>
<evidence type="ECO:0000256" key="1">
    <source>
        <dbReference type="ARBA" id="ARBA00010835"/>
    </source>
</evidence>
<dbReference type="AlphaFoldDB" id="A0A2M6W2R2"/>
<dbReference type="Pfam" id="PF00472">
    <property type="entry name" value="RF-1"/>
    <property type="match status" value="1"/>
</dbReference>
<comment type="similarity">
    <text evidence="1 4">Belongs to the prokaryotic/mitochondrial release factor family.</text>
</comment>
<dbReference type="Gene3D" id="3.30.70.1660">
    <property type="match status" value="1"/>
</dbReference>
<evidence type="ECO:0000313" key="8">
    <source>
        <dbReference type="EMBL" id="PIT87094.1"/>
    </source>
</evidence>
<comment type="function">
    <text evidence="4">Peptide chain release factor 2 directs the termination of translation in response to the peptide chain termination codons UGA and UAA.</text>
</comment>
<gene>
    <name evidence="4" type="primary">prfB</name>
    <name evidence="8" type="ORF">COU31_04960</name>
</gene>
<evidence type="ECO:0000256" key="3">
    <source>
        <dbReference type="ARBA" id="ARBA00022917"/>
    </source>
</evidence>
<proteinExistence type="inferred from homology"/>
<keyword evidence="6" id="KW-0175">Coiled coil</keyword>
<name>A0A2M6W2R2_9BACT</name>
<dbReference type="NCBIfam" id="TIGR00020">
    <property type="entry name" value="prfB"/>
    <property type="match status" value="1"/>
</dbReference>
<dbReference type="SUPFAM" id="SSF75620">
    <property type="entry name" value="Release factor"/>
    <property type="match status" value="1"/>
</dbReference>
<dbReference type="HAMAP" id="MF_00094">
    <property type="entry name" value="Rel_fac_2"/>
    <property type="match status" value="1"/>
</dbReference>
<feature type="coiled-coil region" evidence="6">
    <location>
        <begin position="5"/>
        <end position="95"/>
    </location>
</feature>
<dbReference type="Gene3D" id="3.30.160.20">
    <property type="match status" value="1"/>
</dbReference>
<comment type="caution">
    <text evidence="8">The sequence shown here is derived from an EMBL/GenBank/DDBJ whole genome shotgun (WGS) entry which is preliminary data.</text>
</comment>
<sequence>MTDQLNELLQKILATQKLLKLAELKKRADELSEEMNRPDFWSDQSLAQAISQEYQDIKTEVERWEQLQNQVQALIELAQAKDKSLNSEIEQQTKELTKQFQDYEFFLFLNGPYDKNNAIIAFHAGSGGTEAQDWTEMLLRMILRYCEKRGFKTKVLDESRGSEAGFKSVMISVTGRYAYGYLKSEHGVHRLVRISPFDAEKMRHTSFALIEVLPELDDKVEVEIDPKDLRIDTFMSGGKGGQSVNTTYSAVRIVHLPTKITVSCQNERSQQQNKETALKILRAKLYRLEQEKLAAEKKELRGEYHSAEWGNQIRSYVLHPYHLIKDHRTDYESTDPEGVLEGDLEALNESFLRWIKK</sequence>
<dbReference type="EMBL" id="PFBX01000054">
    <property type="protein sequence ID" value="PIT87094.1"/>
    <property type="molecule type" value="Genomic_DNA"/>
</dbReference>
<dbReference type="Gene3D" id="1.20.58.410">
    <property type="entry name" value="Release factor"/>
    <property type="match status" value="1"/>
</dbReference>
<dbReference type="Pfam" id="PF03462">
    <property type="entry name" value="PCRF"/>
    <property type="match status" value="1"/>
</dbReference>
<feature type="domain" description="Peptide chain release factor" evidence="7">
    <location>
        <begin position="76"/>
        <end position="185"/>
    </location>
</feature>
<evidence type="ECO:0000313" key="9">
    <source>
        <dbReference type="Proteomes" id="UP000231183"/>
    </source>
</evidence>